<keyword evidence="9" id="KW-1185">Reference proteome</keyword>
<dbReference type="Gene3D" id="1.20.1250.20">
    <property type="entry name" value="MFS general substrate transporter like domains"/>
    <property type="match status" value="1"/>
</dbReference>
<organism evidence="8 9">
    <name type="scientific">Oculimacula yallundae</name>
    <dbReference type="NCBI Taxonomy" id="86028"/>
    <lineage>
        <taxon>Eukaryota</taxon>
        <taxon>Fungi</taxon>
        <taxon>Dikarya</taxon>
        <taxon>Ascomycota</taxon>
        <taxon>Pezizomycotina</taxon>
        <taxon>Leotiomycetes</taxon>
        <taxon>Helotiales</taxon>
        <taxon>Ploettnerulaceae</taxon>
        <taxon>Oculimacula</taxon>
    </lineage>
</organism>
<keyword evidence="4 6" id="KW-0472">Membrane</keyword>
<dbReference type="PROSITE" id="PS50850">
    <property type="entry name" value="MFS"/>
    <property type="match status" value="1"/>
</dbReference>
<sequence>MRLHQRVVAELGLISLIGAPRDTKLIILQRFVRFFAFGGSTIVLALYLHALHLQDSQIGLFMSLALVGDVISFGLALLADGIGRKLVLGFGALLMVFSGVLFAFSGNFWVLLAAGVVGIISPNGREIGPFSAIEESTLAHLTPLEIRSDIFAWYTVIGSAGNAAGKLATGFVVQHLQTLDGWDKIRSYQAIFLVYAIFGAVNFLITFTLSNEVELYGRENEGSNDGDEEPLMSATGDDANGEERVKEKRSLLPNISKESRAIVFRLCCLFAVDSLASGLVPASWVTYFFYEKFSLEEGSLGTIFAVMAFLSAVSSLVASSLSKRIGLIQTMVFTHLPSAIFLMLIPVPSSLVGALAFLLLRSSLASMDIAPKAAFLSMVVLPGERTAVMGLISVVRTFSQSGGPVITGVLAQSGKFWVTFLVAGILKAGYDLGLLAGFRSYKKKSNAVTPIHDEEDRA</sequence>
<gene>
    <name evidence="8" type="ORF">VTL71DRAFT_6188</name>
</gene>
<name>A0ABR4BZM4_9HELO</name>
<evidence type="ECO:0000259" key="7">
    <source>
        <dbReference type="PROSITE" id="PS50850"/>
    </source>
</evidence>
<feature type="transmembrane region" description="Helical" evidence="6">
    <location>
        <begin position="339"/>
        <end position="360"/>
    </location>
</feature>
<feature type="transmembrane region" description="Helical" evidence="6">
    <location>
        <begin position="86"/>
        <end position="112"/>
    </location>
</feature>
<evidence type="ECO:0000256" key="6">
    <source>
        <dbReference type="SAM" id="Phobius"/>
    </source>
</evidence>
<dbReference type="InterPro" id="IPR005829">
    <property type="entry name" value="Sugar_transporter_CS"/>
</dbReference>
<feature type="transmembrane region" description="Helical" evidence="6">
    <location>
        <begin position="299"/>
        <end position="318"/>
    </location>
</feature>
<dbReference type="PROSITE" id="PS00216">
    <property type="entry name" value="SUGAR_TRANSPORT_1"/>
    <property type="match status" value="1"/>
</dbReference>
<evidence type="ECO:0000256" key="2">
    <source>
        <dbReference type="ARBA" id="ARBA00022692"/>
    </source>
</evidence>
<feature type="transmembrane region" description="Helical" evidence="6">
    <location>
        <begin position="31"/>
        <end position="52"/>
    </location>
</feature>
<dbReference type="EMBL" id="JAZHXI010000016">
    <property type="protein sequence ID" value="KAL2063116.1"/>
    <property type="molecule type" value="Genomic_DNA"/>
</dbReference>
<feature type="region of interest" description="Disordered" evidence="5">
    <location>
        <begin position="220"/>
        <end position="244"/>
    </location>
</feature>
<dbReference type="InterPro" id="IPR020846">
    <property type="entry name" value="MFS_dom"/>
</dbReference>
<evidence type="ECO:0000256" key="3">
    <source>
        <dbReference type="ARBA" id="ARBA00022989"/>
    </source>
</evidence>
<evidence type="ECO:0000256" key="5">
    <source>
        <dbReference type="SAM" id="MobiDB-lite"/>
    </source>
</evidence>
<comment type="subcellular location">
    <subcellularLocation>
        <location evidence="1">Membrane</location>
        <topology evidence="1">Multi-pass membrane protein</topology>
    </subcellularLocation>
</comment>
<reference evidence="8 9" key="1">
    <citation type="journal article" date="2024" name="Commun. Biol.">
        <title>Comparative genomic analysis of thermophilic fungi reveals convergent evolutionary adaptations and gene losses.</title>
        <authorList>
            <person name="Steindorff A.S."/>
            <person name="Aguilar-Pontes M.V."/>
            <person name="Robinson A.J."/>
            <person name="Andreopoulos B."/>
            <person name="LaButti K."/>
            <person name="Kuo A."/>
            <person name="Mondo S."/>
            <person name="Riley R."/>
            <person name="Otillar R."/>
            <person name="Haridas S."/>
            <person name="Lipzen A."/>
            <person name="Grimwood J."/>
            <person name="Schmutz J."/>
            <person name="Clum A."/>
            <person name="Reid I.D."/>
            <person name="Moisan M.C."/>
            <person name="Butler G."/>
            <person name="Nguyen T.T.M."/>
            <person name="Dewar K."/>
            <person name="Conant G."/>
            <person name="Drula E."/>
            <person name="Henrissat B."/>
            <person name="Hansel C."/>
            <person name="Singer S."/>
            <person name="Hutchinson M.I."/>
            <person name="de Vries R.P."/>
            <person name="Natvig D.O."/>
            <person name="Powell A.J."/>
            <person name="Tsang A."/>
            <person name="Grigoriev I.V."/>
        </authorList>
    </citation>
    <scope>NUCLEOTIDE SEQUENCE [LARGE SCALE GENOMIC DNA]</scope>
    <source>
        <strain evidence="8 9">CBS 494.80</strain>
    </source>
</reference>
<feature type="transmembrane region" description="Helical" evidence="6">
    <location>
        <begin position="262"/>
        <end position="287"/>
    </location>
</feature>
<dbReference type="PANTHER" id="PTHR23520:SF5">
    <property type="entry name" value="TRANSPORTER, PUTATIVE (AFU_ORTHOLOGUE AFUA_3G04000)-RELATED"/>
    <property type="match status" value="1"/>
</dbReference>
<evidence type="ECO:0000313" key="9">
    <source>
        <dbReference type="Proteomes" id="UP001595075"/>
    </source>
</evidence>
<dbReference type="PANTHER" id="PTHR23520">
    <property type="entry name" value="TRANSPORTER, PUTATIVE (AFU_ORTHOLOGUE AFUA_3G04000)-RELATED"/>
    <property type="match status" value="1"/>
</dbReference>
<evidence type="ECO:0000256" key="4">
    <source>
        <dbReference type="ARBA" id="ARBA00023136"/>
    </source>
</evidence>
<dbReference type="Proteomes" id="UP001595075">
    <property type="component" value="Unassembled WGS sequence"/>
</dbReference>
<dbReference type="SUPFAM" id="SSF103473">
    <property type="entry name" value="MFS general substrate transporter"/>
    <property type="match status" value="1"/>
</dbReference>
<keyword evidence="3 6" id="KW-1133">Transmembrane helix</keyword>
<evidence type="ECO:0000313" key="8">
    <source>
        <dbReference type="EMBL" id="KAL2063116.1"/>
    </source>
</evidence>
<evidence type="ECO:0000256" key="1">
    <source>
        <dbReference type="ARBA" id="ARBA00004141"/>
    </source>
</evidence>
<dbReference type="InterPro" id="IPR036259">
    <property type="entry name" value="MFS_trans_sf"/>
</dbReference>
<protein>
    <recommendedName>
        <fullName evidence="7">Major facilitator superfamily (MFS) profile domain-containing protein</fullName>
    </recommendedName>
</protein>
<feature type="transmembrane region" description="Helical" evidence="6">
    <location>
        <begin position="416"/>
        <end position="438"/>
    </location>
</feature>
<proteinExistence type="predicted"/>
<feature type="transmembrane region" description="Helical" evidence="6">
    <location>
        <begin position="188"/>
        <end position="209"/>
    </location>
</feature>
<feature type="transmembrane region" description="Helical" evidence="6">
    <location>
        <begin position="58"/>
        <end position="79"/>
    </location>
</feature>
<dbReference type="InterPro" id="IPR011701">
    <property type="entry name" value="MFS"/>
</dbReference>
<feature type="domain" description="Major facilitator superfamily (MFS) profile" evidence="7">
    <location>
        <begin position="8"/>
        <end position="441"/>
    </location>
</feature>
<keyword evidence="2 6" id="KW-0812">Transmembrane</keyword>
<accession>A0ABR4BZM4</accession>
<dbReference type="Pfam" id="PF07690">
    <property type="entry name" value="MFS_1"/>
    <property type="match status" value="1"/>
</dbReference>
<comment type="caution">
    <text evidence="8">The sequence shown here is derived from an EMBL/GenBank/DDBJ whole genome shotgun (WGS) entry which is preliminary data.</text>
</comment>